<name>A0ACC1N5A1_9HYPO</name>
<evidence type="ECO:0000313" key="1">
    <source>
        <dbReference type="EMBL" id="KAJ2974072.1"/>
    </source>
</evidence>
<dbReference type="Proteomes" id="UP001143910">
    <property type="component" value="Unassembled WGS sequence"/>
</dbReference>
<gene>
    <name evidence="1" type="ORF">NQ176_g6247</name>
</gene>
<organism evidence="1 2">
    <name type="scientific">Zarea fungicola</name>
    <dbReference type="NCBI Taxonomy" id="93591"/>
    <lineage>
        <taxon>Eukaryota</taxon>
        <taxon>Fungi</taxon>
        <taxon>Dikarya</taxon>
        <taxon>Ascomycota</taxon>
        <taxon>Pezizomycotina</taxon>
        <taxon>Sordariomycetes</taxon>
        <taxon>Hypocreomycetidae</taxon>
        <taxon>Hypocreales</taxon>
        <taxon>Cordycipitaceae</taxon>
        <taxon>Zarea</taxon>
    </lineage>
</organism>
<sequence>MASIVGCLLDVSGSMKTAIKPLLDHKSDGKEETRDRLQAILTSTLNLAQAQEEAEPGADMFIGVFGLNADAGYPPFIDLCSAIDSLGIHDDDNTGTGHERLVLIASQNNRAYIERYIKSKLTDAQANIIAAHLKKHPSRIKEFVECIPNEEEFKKKRSRIENAGRFGGAAAGARVGLVAGPIGFFVGGVVGHIFGSTQGSRVADAAAEWAVADSEALRMAKDLCKDWLHEHTELTPRSAAEVVRMLKIVQSGKSKASTDQSDASDGNSTLLDTLRGFMYGRTPMCEALRKAQVVFQRAESAQQKLLITISDGEATDGDPLPVCETLKENNVLMATIYLSTGTACVERKLYAAPEARWDNGRRKMFAMASSVVSCAGPVARGPFVEAQRTWSHLIAGLASVEWDIPSSGVCSLFAIVSTELTMNELCSVLHTIRSSTTDALLDLVGRIELDCIINDQNVRTIREPSDQEGLATCYAHAVAAVAHMALHRIHGREGGYPSVEEIRNEILAKFPPNSEDGYSCLTILESMRELYRPLQYREVDEDGARQALLRRRPVLATFDLSKSGWDEFGKFFEPTSPMRSRVLSQKRMERHWSEPTGIGHAVVLYSCAPESLTFLNSWGENWGYYGTFSIQNHNVLSSKGYPMEFYDVMWYEKGLTAGERKAYDRQSEEIIRSYSRRIPELLELEEVFVGLLAPSALEQLNNQRE</sequence>
<protein>
    <submittedName>
        <fullName evidence="1">Uncharacterized protein</fullName>
    </submittedName>
</protein>
<dbReference type="EMBL" id="JANJQO010000878">
    <property type="protein sequence ID" value="KAJ2974072.1"/>
    <property type="molecule type" value="Genomic_DNA"/>
</dbReference>
<evidence type="ECO:0000313" key="2">
    <source>
        <dbReference type="Proteomes" id="UP001143910"/>
    </source>
</evidence>
<keyword evidence="2" id="KW-1185">Reference proteome</keyword>
<comment type="caution">
    <text evidence="1">The sequence shown here is derived from an EMBL/GenBank/DDBJ whole genome shotgun (WGS) entry which is preliminary data.</text>
</comment>
<reference evidence="1" key="1">
    <citation type="submission" date="2022-08" db="EMBL/GenBank/DDBJ databases">
        <title>Genome Sequence of Lecanicillium fungicola.</title>
        <authorList>
            <person name="Buettner E."/>
        </authorList>
    </citation>
    <scope>NUCLEOTIDE SEQUENCE</scope>
    <source>
        <strain evidence="1">Babe33</strain>
    </source>
</reference>
<accession>A0ACC1N5A1</accession>
<proteinExistence type="predicted"/>